<dbReference type="PANTHER" id="PTHR24243:SF230">
    <property type="entry name" value="G-PROTEIN COUPLED RECEPTORS FAMILY 1 PROFILE DOMAIN-CONTAINING PROTEIN"/>
    <property type="match status" value="1"/>
</dbReference>
<comment type="subcellular location">
    <subcellularLocation>
        <location evidence="1">Membrane</location>
        <topology evidence="1">Multi-pass membrane protein</topology>
    </subcellularLocation>
</comment>
<evidence type="ECO:0000256" key="4">
    <source>
        <dbReference type="ARBA" id="ARBA00023040"/>
    </source>
</evidence>
<reference evidence="10" key="1">
    <citation type="submission" date="2021-02" db="EMBL/GenBank/DDBJ databases">
        <authorList>
            <person name="Nowell W R."/>
        </authorList>
    </citation>
    <scope>NUCLEOTIDE SEQUENCE</scope>
</reference>
<keyword evidence="7" id="KW-0807">Transducer</keyword>
<organism evidence="10 11">
    <name type="scientific">Adineta ricciae</name>
    <name type="common">Rotifer</name>
    <dbReference type="NCBI Taxonomy" id="249248"/>
    <lineage>
        <taxon>Eukaryota</taxon>
        <taxon>Metazoa</taxon>
        <taxon>Spiralia</taxon>
        <taxon>Gnathifera</taxon>
        <taxon>Rotifera</taxon>
        <taxon>Eurotatoria</taxon>
        <taxon>Bdelloidea</taxon>
        <taxon>Adinetida</taxon>
        <taxon>Adinetidae</taxon>
        <taxon>Adineta</taxon>
    </lineage>
</organism>
<name>A0A814Y2E5_ADIRI</name>
<gene>
    <name evidence="10" type="ORF">XAT740_LOCUS24879</name>
</gene>
<evidence type="ECO:0000256" key="6">
    <source>
        <dbReference type="ARBA" id="ARBA00023170"/>
    </source>
</evidence>
<accession>A0A814Y2E5</accession>
<dbReference type="AlphaFoldDB" id="A0A814Y2E5"/>
<dbReference type="Gene3D" id="1.20.1070.10">
    <property type="entry name" value="Rhodopsin 7-helix transmembrane proteins"/>
    <property type="match status" value="1"/>
</dbReference>
<keyword evidence="2 8" id="KW-0812">Transmembrane</keyword>
<dbReference type="EMBL" id="CAJNOR010001947">
    <property type="protein sequence ID" value="CAF1224296.1"/>
    <property type="molecule type" value="Genomic_DNA"/>
</dbReference>
<feature type="transmembrane region" description="Helical" evidence="8">
    <location>
        <begin position="226"/>
        <end position="251"/>
    </location>
</feature>
<keyword evidence="4" id="KW-0297">G-protein coupled receptor</keyword>
<feature type="transmembrane region" description="Helical" evidence="8">
    <location>
        <begin position="263"/>
        <end position="283"/>
    </location>
</feature>
<feature type="domain" description="G-protein coupled receptors family 1 profile" evidence="9">
    <location>
        <begin position="22"/>
        <end position="283"/>
    </location>
</feature>
<evidence type="ECO:0000313" key="10">
    <source>
        <dbReference type="EMBL" id="CAF1224296.1"/>
    </source>
</evidence>
<evidence type="ECO:0000256" key="8">
    <source>
        <dbReference type="SAM" id="Phobius"/>
    </source>
</evidence>
<evidence type="ECO:0000259" key="9">
    <source>
        <dbReference type="PROSITE" id="PS50262"/>
    </source>
</evidence>
<keyword evidence="5 8" id="KW-0472">Membrane</keyword>
<evidence type="ECO:0000256" key="1">
    <source>
        <dbReference type="ARBA" id="ARBA00004141"/>
    </source>
</evidence>
<dbReference type="GO" id="GO:0004930">
    <property type="term" value="F:G protein-coupled receptor activity"/>
    <property type="evidence" value="ECO:0007669"/>
    <property type="project" value="UniProtKB-KW"/>
</dbReference>
<dbReference type="Pfam" id="PF00001">
    <property type="entry name" value="7tm_1"/>
    <property type="match status" value="1"/>
</dbReference>
<dbReference type="Proteomes" id="UP000663828">
    <property type="component" value="Unassembled WGS sequence"/>
</dbReference>
<comment type="caution">
    <text evidence="10">The sequence shown here is derived from an EMBL/GenBank/DDBJ whole genome shotgun (WGS) entry which is preliminary data.</text>
</comment>
<feature type="transmembrane region" description="Helical" evidence="8">
    <location>
        <begin position="127"/>
        <end position="146"/>
    </location>
</feature>
<dbReference type="GO" id="GO:0005886">
    <property type="term" value="C:plasma membrane"/>
    <property type="evidence" value="ECO:0007669"/>
    <property type="project" value="TreeGrafter"/>
</dbReference>
<feature type="transmembrane region" description="Helical" evidence="8">
    <location>
        <begin position="6"/>
        <end position="31"/>
    </location>
</feature>
<keyword evidence="11" id="KW-1185">Reference proteome</keyword>
<protein>
    <recommendedName>
        <fullName evidence="9">G-protein coupled receptors family 1 profile domain-containing protein</fullName>
    </recommendedName>
</protein>
<dbReference type="SUPFAM" id="SSF81321">
    <property type="entry name" value="Family A G protein-coupled receptor-like"/>
    <property type="match status" value="1"/>
</dbReference>
<dbReference type="PANTHER" id="PTHR24243">
    <property type="entry name" value="G-PROTEIN COUPLED RECEPTOR"/>
    <property type="match status" value="1"/>
</dbReference>
<evidence type="ECO:0000256" key="3">
    <source>
        <dbReference type="ARBA" id="ARBA00022989"/>
    </source>
</evidence>
<keyword evidence="6" id="KW-0675">Receptor</keyword>
<evidence type="ECO:0000256" key="2">
    <source>
        <dbReference type="ARBA" id="ARBA00022692"/>
    </source>
</evidence>
<evidence type="ECO:0000256" key="5">
    <source>
        <dbReference type="ARBA" id="ARBA00023136"/>
    </source>
</evidence>
<dbReference type="InterPro" id="IPR017452">
    <property type="entry name" value="GPCR_Rhodpsn_7TM"/>
</dbReference>
<keyword evidence="3 8" id="KW-1133">Transmembrane helix</keyword>
<dbReference type="InterPro" id="IPR000276">
    <property type="entry name" value="GPCR_Rhodpsn"/>
</dbReference>
<evidence type="ECO:0000313" key="11">
    <source>
        <dbReference type="Proteomes" id="UP000663828"/>
    </source>
</evidence>
<feature type="transmembrane region" description="Helical" evidence="8">
    <location>
        <begin position="43"/>
        <end position="64"/>
    </location>
</feature>
<sequence>MDTLTYLLRIILTIEIVIGAFGNTINVLIFTRKKLRHNSCTQYFLAGSINNLLVVYFLFIYVLVTNGYEIPLFAHSSIFCKINCYLSYLIYNLSPYLLVLASFDRFCCSSSLVALRSLADVHKARRYLLAMLVIFIIIFTPVPFFYDISSTDPPQCVSTNQKFNTIWSIFQLIFYALFPPVLMTIFGLLTLWNIRFQRQHIQPTIISRQLHRQKDQKLRRRSDNAVLRMLIFQICAYILCVTMLCVMMVMINTVSYPTPLLATLTQIATLPFYLSHCTSFYIYTLSAKLYRKEFFAVVSKVVQRIQRVLRYIRSSCTS</sequence>
<feature type="transmembrane region" description="Helical" evidence="8">
    <location>
        <begin position="96"/>
        <end position="115"/>
    </location>
</feature>
<feature type="transmembrane region" description="Helical" evidence="8">
    <location>
        <begin position="166"/>
        <end position="192"/>
    </location>
</feature>
<dbReference type="PROSITE" id="PS50262">
    <property type="entry name" value="G_PROTEIN_RECEP_F1_2"/>
    <property type="match status" value="1"/>
</dbReference>
<evidence type="ECO:0000256" key="7">
    <source>
        <dbReference type="ARBA" id="ARBA00023224"/>
    </source>
</evidence>
<proteinExistence type="predicted"/>